<accession>A0AAN8WGY8</accession>
<dbReference type="GO" id="GO:0045505">
    <property type="term" value="F:dynein intermediate chain binding"/>
    <property type="evidence" value="ECO:0007669"/>
    <property type="project" value="TreeGrafter"/>
</dbReference>
<protein>
    <recommendedName>
        <fullName evidence="4">Tctex1 domain-containing protein 2</fullName>
    </recommendedName>
</protein>
<dbReference type="GO" id="GO:0005868">
    <property type="term" value="C:cytoplasmic dynein complex"/>
    <property type="evidence" value="ECO:0007669"/>
    <property type="project" value="TreeGrafter"/>
</dbReference>
<dbReference type="CDD" id="cd21459">
    <property type="entry name" value="DLC-like_TCTEX1D2"/>
    <property type="match status" value="1"/>
</dbReference>
<comment type="caution">
    <text evidence="2">The sequence shown here is derived from an EMBL/GenBank/DDBJ whole genome shotgun (WGS) entry which is preliminary data.</text>
</comment>
<name>A0AAN8WGY8_HALRR</name>
<sequence length="111" mass="12381">MTTTSGTDQISNFQIRPDLKDMSRGSVVKEIIRSTLNEKLGGFVYSAEAADKLTQEIVDALRNRLVEMGLPRYKYTVSIVLEEQRGEGMAVLARCLWDSDTDNYASAVFLA</sequence>
<feature type="non-terminal residue" evidence="2">
    <location>
        <position position="111"/>
    </location>
</feature>
<dbReference type="PANTHER" id="PTHR21255:SF7">
    <property type="entry name" value="DYNEIN LIGHT CHAIN TCTEX-TYPE PROTEIN 2B"/>
    <property type="match status" value="1"/>
</dbReference>
<reference evidence="2 3" key="1">
    <citation type="submission" date="2023-11" db="EMBL/GenBank/DDBJ databases">
        <title>Halocaridina rubra genome assembly.</title>
        <authorList>
            <person name="Smith C."/>
        </authorList>
    </citation>
    <scope>NUCLEOTIDE SEQUENCE [LARGE SCALE GENOMIC DNA]</scope>
    <source>
        <strain evidence="2">EP-1</strain>
        <tissue evidence="2">Whole</tissue>
    </source>
</reference>
<dbReference type="Gene3D" id="3.30.1140.40">
    <property type="entry name" value="Tctex-1"/>
    <property type="match status" value="1"/>
</dbReference>
<evidence type="ECO:0008006" key="4">
    <source>
        <dbReference type="Google" id="ProtNLM"/>
    </source>
</evidence>
<keyword evidence="3" id="KW-1185">Reference proteome</keyword>
<dbReference type="Proteomes" id="UP001381693">
    <property type="component" value="Unassembled WGS sequence"/>
</dbReference>
<dbReference type="Pfam" id="PF03645">
    <property type="entry name" value="Tctex-1"/>
    <property type="match status" value="1"/>
</dbReference>
<dbReference type="PANTHER" id="PTHR21255">
    <property type="entry name" value="T-COMPLEX-ASSOCIATED-TESTIS-EXPRESSED 1/ DYNEIN LIGHT CHAIN"/>
    <property type="match status" value="1"/>
</dbReference>
<evidence type="ECO:0000313" key="3">
    <source>
        <dbReference type="Proteomes" id="UP001381693"/>
    </source>
</evidence>
<dbReference type="EMBL" id="JAXCGZ010019802">
    <property type="protein sequence ID" value="KAK7065821.1"/>
    <property type="molecule type" value="Genomic_DNA"/>
</dbReference>
<dbReference type="AlphaFoldDB" id="A0AAN8WGY8"/>
<evidence type="ECO:0000313" key="2">
    <source>
        <dbReference type="EMBL" id="KAK7065821.1"/>
    </source>
</evidence>
<dbReference type="GO" id="GO:0007018">
    <property type="term" value="P:microtubule-based movement"/>
    <property type="evidence" value="ECO:0007669"/>
    <property type="project" value="TreeGrafter"/>
</dbReference>
<evidence type="ECO:0000256" key="1">
    <source>
        <dbReference type="ARBA" id="ARBA00005361"/>
    </source>
</evidence>
<dbReference type="InterPro" id="IPR038586">
    <property type="entry name" value="Tctex-1-like_sf"/>
</dbReference>
<proteinExistence type="inferred from homology"/>
<gene>
    <name evidence="2" type="ORF">SK128_026817</name>
</gene>
<dbReference type="InterPro" id="IPR005334">
    <property type="entry name" value="Tctex-1-like"/>
</dbReference>
<dbReference type="GO" id="GO:0005737">
    <property type="term" value="C:cytoplasm"/>
    <property type="evidence" value="ECO:0007669"/>
    <property type="project" value="TreeGrafter"/>
</dbReference>
<comment type="similarity">
    <text evidence="1">Belongs to the dynein light chain Tctex-type family.</text>
</comment>
<organism evidence="2 3">
    <name type="scientific">Halocaridina rubra</name>
    <name type="common">Hawaiian red shrimp</name>
    <dbReference type="NCBI Taxonomy" id="373956"/>
    <lineage>
        <taxon>Eukaryota</taxon>
        <taxon>Metazoa</taxon>
        <taxon>Ecdysozoa</taxon>
        <taxon>Arthropoda</taxon>
        <taxon>Crustacea</taxon>
        <taxon>Multicrustacea</taxon>
        <taxon>Malacostraca</taxon>
        <taxon>Eumalacostraca</taxon>
        <taxon>Eucarida</taxon>
        <taxon>Decapoda</taxon>
        <taxon>Pleocyemata</taxon>
        <taxon>Caridea</taxon>
        <taxon>Atyoidea</taxon>
        <taxon>Atyidae</taxon>
        <taxon>Halocaridina</taxon>
    </lineage>
</organism>